<name>A0AB37WAV3_9PLEO</name>
<evidence type="ECO:0000256" key="1">
    <source>
        <dbReference type="SAM" id="MobiDB-lite"/>
    </source>
</evidence>
<feature type="compositionally biased region" description="Basic and acidic residues" evidence="1">
    <location>
        <begin position="17"/>
        <end position="27"/>
    </location>
</feature>
<feature type="compositionally biased region" description="Polar residues" evidence="1">
    <location>
        <begin position="454"/>
        <end position="463"/>
    </location>
</feature>
<keyword evidence="2" id="KW-1133">Transmembrane helix</keyword>
<feature type="compositionally biased region" description="Polar residues" evidence="1">
    <location>
        <begin position="7"/>
        <end position="16"/>
    </location>
</feature>
<accession>A0AB37WAV3</accession>
<feature type="region of interest" description="Disordered" evidence="1">
    <location>
        <begin position="1"/>
        <end position="240"/>
    </location>
</feature>
<feature type="compositionally biased region" description="Basic and acidic residues" evidence="1">
    <location>
        <begin position="84"/>
        <end position="94"/>
    </location>
</feature>
<sequence>MPLLSPVSDTGDQQQLHQERNIRRPENSSEEVLEHSPASLPSIPLSPRPVSNRRPIIIQQSPPINQQSSAALVPPASASVVISHHKESPYRDLSRNIADQGEDASNVDSLPQTALEEDTQEANKTSTEKSSRRQSISSSLQGPKAPAEANLPSKRGVVVTQASTKPREKGPSTRENEERGDSSISQKHQYKRRESTAEKDHGKATEDYRRAKRASSDLDKGIPPAQEGVPTNIDLRSDSGYSSYTAAPVSSTMSAEYVPPQHRQYQVTEVPPRARSPRSNITTYRRSDPRSISPKPQVVRPVNNEIRLRVDANAPLSLQFIGNMEGRTMQLIPAEDGMADLIISGGDSDALGTVGNSNDQQERTQQNRRSKVGSYPRPPAAFESSSEYESEEDETYESHDEYGTEMFGGGEMGIRSSKGKSDSVYGIGTTTRTNRLSRRPSVSRLTPRREIQTEYPTSRSSFYENEPVEAVPLPHPRKPGYFQGAAVIQPAITRPRRPTVGRLTGYLTRTGPQNHWSRESSYYRSQRHGPPSSSSTAFSRSSQGSYYVESASNRERARGRELQQPSYKVGSRRVDTKRSDISPYPTRVTGKLNSPTIRPAPMPPINLRHPGLSEITSRPKSISRKALASSKPPTIIQQSEHPWKSTQKSRRVNRGRRSNMQSLEAQKTEKAPLRSERDETLTQERDEKSEILKSQKEEKYGYWDPRAGDSSISTRQRPEVITSQNQPGEPGYWHSFDDSDSGLSTPSICSSEGENTAIFGLSAPSANEARKLSGESSPSQIRQDVPIAAVKVRPALEYVVETPRGFAFENMKSPSDTQSLLPKDPNPGLKAYEGDSEPPSPTSQHPQPTSDLENSQQARVAPNTPASIEALGNIMTRSDKEIVLPSTTATPFTDNSIPSLITVKGGEYASEIISVPPSHAAMVSPISVESLPTLTSGISKSDGYSAVEIAAATKVLLSVLYEDDCLMHLCEIAIENQNIGRERLQKKLRRSLRACAARLYDNAKITTKRVEYLAAQLIHAKSAFLAQYIAKMLQDKRENAQLLHYERGNQSSEEEDDKRSVQHSIEKVFSNETFRKFMENNRIDLDPWVEEDLCTLREIVASSAFGHVSNQVAELVVPYLPRMESTEPVVEDTSDCDATGTQNGILVLSELFRPTLTWYEWFRHGKQTLDFFTSRAYQRLFTISRLCLTPDTMLHARNQFLVAMGLLEPALDQNKVRLRWPCRCGDPIYSDVIEISEGGITELVDRMQRSSGVKVHATPYNRQSSNQQYIVPRPDRWLRNALTKVGMTFGGSSKSPPLCLPQHNSSYATTSCSTSTSSSPTKKILHLSMCMHRTRRRKIVKQDRVDEITTDRTLLRFLQRQYATHRGRFLNIARLKTVQRIVFVKFRLPMGGSVDVQHHLYCIADPANWKYCECTPPPNKVGVEYEYSPSPPKTHPPIPPEYLASLFTCATDVHEEDDWILNQLPKRTCGVLQGQKGQPAEGWGIYFLEGWDREIISLLILFIFFLASLLFGVLWWKFQFDLQGGFGVSAYMMAVCTIVVSVVVTRLENKG</sequence>
<feature type="compositionally biased region" description="Polar residues" evidence="1">
    <location>
        <begin position="741"/>
        <end position="754"/>
    </location>
</feature>
<feature type="compositionally biased region" description="Polar residues" evidence="1">
    <location>
        <begin position="510"/>
        <end position="524"/>
    </location>
</feature>
<evidence type="ECO:0000256" key="2">
    <source>
        <dbReference type="SAM" id="Phobius"/>
    </source>
</evidence>
<dbReference type="EMBL" id="PDXB01000033">
    <property type="protein sequence ID" value="RYN21193.1"/>
    <property type="molecule type" value="Genomic_DNA"/>
</dbReference>
<feature type="compositionally biased region" description="Basic and acidic residues" evidence="1">
    <location>
        <begin position="192"/>
        <end position="220"/>
    </location>
</feature>
<dbReference type="Proteomes" id="UP000292340">
    <property type="component" value="Unassembled WGS sequence"/>
</dbReference>
<organism evidence="3 4">
    <name type="scientific">Alternaria tenuissima</name>
    <dbReference type="NCBI Taxonomy" id="119927"/>
    <lineage>
        <taxon>Eukaryota</taxon>
        <taxon>Fungi</taxon>
        <taxon>Dikarya</taxon>
        <taxon>Ascomycota</taxon>
        <taxon>Pezizomycotina</taxon>
        <taxon>Dothideomycetes</taxon>
        <taxon>Pleosporomycetidae</taxon>
        <taxon>Pleosporales</taxon>
        <taxon>Pleosporineae</taxon>
        <taxon>Pleosporaceae</taxon>
        <taxon>Alternaria</taxon>
        <taxon>Alternaria sect. Alternaria</taxon>
        <taxon>Alternaria alternata complex</taxon>
    </lineage>
</organism>
<keyword evidence="2" id="KW-0472">Membrane</keyword>
<feature type="region of interest" description="Disordered" evidence="1">
    <location>
        <begin position="492"/>
        <end position="762"/>
    </location>
</feature>
<feature type="compositionally biased region" description="Basic residues" evidence="1">
    <location>
        <begin position="647"/>
        <end position="657"/>
    </location>
</feature>
<reference evidence="3" key="2">
    <citation type="journal article" date="2019" name="bioRxiv">
        <title>Genomics, evolutionary history and diagnostics of the Alternaria alternata species group including apple and Asian pear pathotypes.</title>
        <authorList>
            <person name="Armitage A.D."/>
            <person name="Cockerton H.M."/>
            <person name="Sreenivasaprasad S."/>
            <person name="Woodhall J.W."/>
            <person name="Lane C.R."/>
            <person name="Harrison R.J."/>
            <person name="Clarkson J.P."/>
        </authorList>
    </citation>
    <scope>NUCLEOTIDE SEQUENCE</scope>
    <source>
        <strain evidence="3">FERA 1164</strain>
    </source>
</reference>
<evidence type="ECO:0000313" key="4">
    <source>
        <dbReference type="Proteomes" id="UP000292340"/>
    </source>
</evidence>
<feature type="compositionally biased region" description="Acidic residues" evidence="1">
    <location>
        <begin position="386"/>
        <end position="395"/>
    </location>
</feature>
<comment type="caution">
    <text evidence="3">The sequence shown here is derived from an EMBL/GenBank/DDBJ whole genome shotgun (WGS) entry which is preliminary data.</text>
</comment>
<feature type="compositionally biased region" description="Polar residues" evidence="1">
    <location>
        <begin position="710"/>
        <end position="727"/>
    </location>
</feature>
<feature type="compositionally biased region" description="Basic and acidic residues" evidence="1">
    <location>
        <begin position="666"/>
        <end position="701"/>
    </location>
</feature>
<keyword evidence="2" id="KW-0812">Transmembrane</keyword>
<feature type="region of interest" description="Disordered" evidence="1">
    <location>
        <begin position="350"/>
        <end position="478"/>
    </location>
</feature>
<protein>
    <submittedName>
        <fullName evidence="3">Uncharacterized protein</fullName>
    </submittedName>
</protein>
<feature type="transmembrane region" description="Helical" evidence="2">
    <location>
        <begin position="1528"/>
        <end position="1547"/>
    </location>
</feature>
<feature type="compositionally biased region" description="Low complexity" evidence="1">
    <location>
        <begin position="532"/>
        <end position="545"/>
    </location>
</feature>
<proteinExistence type="predicted"/>
<feature type="compositionally biased region" description="Low complexity" evidence="1">
    <location>
        <begin position="36"/>
        <end position="81"/>
    </location>
</feature>
<feature type="compositionally biased region" description="Basic and acidic residues" evidence="1">
    <location>
        <begin position="552"/>
        <end position="561"/>
    </location>
</feature>
<feature type="region of interest" description="Disordered" evidence="1">
    <location>
        <begin position="263"/>
        <end position="298"/>
    </location>
</feature>
<feature type="compositionally biased region" description="Basic and acidic residues" evidence="1">
    <location>
        <begin position="165"/>
        <end position="181"/>
    </location>
</feature>
<feature type="transmembrane region" description="Helical" evidence="2">
    <location>
        <begin position="1495"/>
        <end position="1516"/>
    </location>
</feature>
<gene>
    <name evidence="3" type="ORF">AA0115_g9901</name>
</gene>
<feature type="compositionally biased region" description="Polar residues" evidence="1">
    <location>
        <begin position="631"/>
        <end position="646"/>
    </location>
</feature>
<evidence type="ECO:0000313" key="3">
    <source>
        <dbReference type="EMBL" id="RYN21193.1"/>
    </source>
</evidence>
<feature type="region of interest" description="Disordered" evidence="1">
    <location>
        <begin position="808"/>
        <end position="860"/>
    </location>
</feature>
<reference evidence="3" key="1">
    <citation type="submission" date="2017-10" db="EMBL/GenBank/DDBJ databases">
        <authorList>
            <person name="Armitage A.D."/>
            <person name="Barbara D.J."/>
            <person name="Woodhall J.W."/>
            <person name="Sreenivasaprasad S."/>
            <person name="Lane C.R."/>
            <person name="Clarkson J.P."/>
            <person name="Harrison R.J."/>
        </authorList>
    </citation>
    <scope>NUCLEOTIDE SEQUENCE</scope>
    <source>
        <strain evidence="3">FERA 1164</strain>
    </source>
</reference>